<name>A0A850EFR9_9BACL</name>
<dbReference type="InterPro" id="IPR016181">
    <property type="entry name" value="Acyl_CoA_acyltransferase"/>
</dbReference>
<evidence type="ECO:0000313" key="3">
    <source>
        <dbReference type="Proteomes" id="UP000564806"/>
    </source>
</evidence>
<dbReference type="SUPFAM" id="SSF55729">
    <property type="entry name" value="Acyl-CoA N-acyltransferases (Nat)"/>
    <property type="match status" value="1"/>
</dbReference>
<proteinExistence type="predicted"/>
<keyword evidence="3" id="KW-1185">Reference proteome</keyword>
<evidence type="ECO:0000313" key="2">
    <source>
        <dbReference type="EMBL" id="NUU59266.1"/>
    </source>
</evidence>
<dbReference type="EMBL" id="JABWCS010000182">
    <property type="protein sequence ID" value="NUU59266.1"/>
    <property type="molecule type" value="Genomic_DNA"/>
</dbReference>
<evidence type="ECO:0000259" key="1">
    <source>
        <dbReference type="PROSITE" id="PS51186"/>
    </source>
</evidence>
<dbReference type="AlphaFoldDB" id="A0A850EFR9"/>
<comment type="caution">
    <text evidence="2">The sequence shown here is derived from an EMBL/GenBank/DDBJ whole genome shotgun (WGS) entry which is preliminary data.</text>
</comment>
<reference evidence="2" key="1">
    <citation type="submission" date="2020-06" db="EMBL/GenBank/DDBJ databases">
        <title>Paenibacillus sp. nov., isolated from soil.</title>
        <authorList>
            <person name="Seo Y.L."/>
        </authorList>
    </citation>
    <scope>NUCLEOTIDE SEQUENCE [LARGE SCALE GENOMIC DNA]</scope>
    <source>
        <strain evidence="2">JW14</strain>
    </source>
</reference>
<dbReference type="PANTHER" id="PTHR39173">
    <property type="entry name" value="ACETYLTRANSFERASE"/>
    <property type="match status" value="1"/>
</dbReference>
<keyword evidence="2" id="KW-0808">Transferase</keyword>
<dbReference type="PANTHER" id="PTHR39173:SF1">
    <property type="entry name" value="ACETYLTRANSFERASE"/>
    <property type="match status" value="1"/>
</dbReference>
<feature type="domain" description="N-acetyltransferase" evidence="1">
    <location>
        <begin position="34"/>
        <end position="173"/>
    </location>
</feature>
<dbReference type="GO" id="GO:0016747">
    <property type="term" value="F:acyltransferase activity, transferring groups other than amino-acyl groups"/>
    <property type="evidence" value="ECO:0007669"/>
    <property type="project" value="InterPro"/>
</dbReference>
<dbReference type="PROSITE" id="PS51186">
    <property type="entry name" value="GNAT"/>
    <property type="match status" value="1"/>
</dbReference>
<dbReference type="Proteomes" id="UP000564806">
    <property type="component" value="Unassembled WGS sequence"/>
</dbReference>
<protein>
    <submittedName>
        <fullName evidence="2">GNAT family N-acetyltransferase</fullName>
    </submittedName>
</protein>
<gene>
    <name evidence="2" type="ORF">HPT30_02715</name>
</gene>
<sequence>MAKHVRLVPPGPEYKEAYLEFYREWVDSGEDIVPWVVEKDPSDFAAMLHFLEENRLGRGLPEGWVANSTFWLVTEDGQVVGAVNIRHTLTERGLLVSGHIGYGIRPAARRKGYATELLKQALVKARELGINKVLVLCDTVNTGSAKTIANNGGVEDKPYTEGDGNVIRRFWIES</sequence>
<dbReference type="Pfam" id="PF13302">
    <property type="entry name" value="Acetyltransf_3"/>
    <property type="match status" value="1"/>
</dbReference>
<dbReference type="InterPro" id="IPR000182">
    <property type="entry name" value="GNAT_dom"/>
</dbReference>
<dbReference type="RefSeq" id="WP_175369962.1">
    <property type="nucleotide sequence ID" value="NZ_JABWCS010000182.1"/>
</dbReference>
<organism evidence="2 3">
    <name type="scientific">Paenibacillus agri</name>
    <dbReference type="NCBI Taxonomy" id="2744309"/>
    <lineage>
        <taxon>Bacteria</taxon>
        <taxon>Bacillati</taxon>
        <taxon>Bacillota</taxon>
        <taxon>Bacilli</taxon>
        <taxon>Bacillales</taxon>
        <taxon>Paenibacillaceae</taxon>
        <taxon>Paenibacillus</taxon>
    </lineage>
</organism>
<dbReference type="Gene3D" id="3.40.630.30">
    <property type="match status" value="1"/>
</dbReference>
<accession>A0A850EFR9</accession>
<dbReference type="CDD" id="cd04301">
    <property type="entry name" value="NAT_SF"/>
    <property type="match status" value="1"/>
</dbReference>